<evidence type="ECO:0000313" key="4">
    <source>
        <dbReference type="Proteomes" id="UP000503462"/>
    </source>
</evidence>
<evidence type="ECO:0000256" key="2">
    <source>
        <dbReference type="SAM" id="MobiDB-lite"/>
    </source>
</evidence>
<feature type="compositionally biased region" description="Polar residues" evidence="2">
    <location>
        <begin position="52"/>
        <end position="65"/>
    </location>
</feature>
<protein>
    <submittedName>
        <fullName evidence="3">Uncharacterized protein</fullName>
    </submittedName>
</protein>
<proteinExistence type="predicted"/>
<feature type="compositionally biased region" description="Basic residues" evidence="2">
    <location>
        <begin position="1"/>
        <end position="10"/>
    </location>
</feature>
<organism evidence="3 4">
    <name type="scientific">Peltaster fructicola</name>
    <dbReference type="NCBI Taxonomy" id="286661"/>
    <lineage>
        <taxon>Eukaryota</taxon>
        <taxon>Fungi</taxon>
        <taxon>Dikarya</taxon>
        <taxon>Ascomycota</taxon>
        <taxon>Pezizomycotina</taxon>
        <taxon>Dothideomycetes</taxon>
        <taxon>Dothideomycetes incertae sedis</taxon>
        <taxon>Peltaster</taxon>
    </lineage>
</organism>
<dbReference type="EMBL" id="CP051141">
    <property type="protein sequence ID" value="QIW98313.1"/>
    <property type="molecule type" value="Genomic_DNA"/>
</dbReference>
<keyword evidence="1" id="KW-0175">Coiled coil</keyword>
<evidence type="ECO:0000313" key="3">
    <source>
        <dbReference type="EMBL" id="QIW98313.1"/>
    </source>
</evidence>
<gene>
    <name evidence="3" type="ORF">AMS68_003831</name>
</gene>
<keyword evidence="4" id="KW-1185">Reference proteome</keyword>
<sequence length="238" mass="26760">MSHTNPSHRVRTLDVDSTSSGPRSQPRSSRFDKAVQQTRNESKRASKGDTPINLSVMATSGSSGRSEPKLKPCAIKIRDLQAKVAFNQSAANLAEENVAVLEKAYYKTKDQVELERVQNTKTVKELQDRINDLNAQICSYQQELKQRTADYDHLESRYKDALKDVKHYQGSCDHSYREMINGKKQSALQLRNKDDNISALTASLAAAKKRIDDLEKAATTNELQVAIAHNKVDDWEVI</sequence>
<feature type="coiled-coil region" evidence="1">
    <location>
        <begin position="190"/>
        <end position="224"/>
    </location>
</feature>
<accession>A0A6H0XUA5</accession>
<feature type="coiled-coil region" evidence="1">
    <location>
        <begin position="109"/>
        <end position="143"/>
    </location>
</feature>
<reference evidence="3 4" key="1">
    <citation type="journal article" date="2016" name="Sci. Rep.">
        <title>Peltaster fructicola genome reveals evolution from an invasive phytopathogen to an ectophytic parasite.</title>
        <authorList>
            <person name="Xu C."/>
            <person name="Chen H."/>
            <person name="Gleason M.L."/>
            <person name="Xu J.R."/>
            <person name="Liu H."/>
            <person name="Zhang R."/>
            <person name="Sun G."/>
        </authorList>
    </citation>
    <scope>NUCLEOTIDE SEQUENCE [LARGE SCALE GENOMIC DNA]</scope>
    <source>
        <strain evidence="3 4">LNHT1506</strain>
    </source>
</reference>
<name>A0A6H0XUA5_9PEZI</name>
<evidence type="ECO:0000256" key="1">
    <source>
        <dbReference type="SAM" id="Coils"/>
    </source>
</evidence>
<feature type="region of interest" description="Disordered" evidence="2">
    <location>
        <begin position="1"/>
        <end position="68"/>
    </location>
</feature>
<dbReference type="Proteomes" id="UP000503462">
    <property type="component" value="Chromosome 3"/>
</dbReference>
<dbReference type="AlphaFoldDB" id="A0A6H0XUA5"/>
<feature type="compositionally biased region" description="Low complexity" evidence="2">
    <location>
        <begin position="17"/>
        <end position="28"/>
    </location>
</feature>